<dbReference type="InterPro" id="IPR037120">
    <property type="entry name" value="Haem_peroxidase_sf_animal"/>
</dbReference>
<dbReference type="GO" id="GO:0020037">
    <property type="term" value="F:heme binding"/>
    <property type="evidence" value="ECO:0007669"/>
    <property type="project" value="InterPro"/>
</dbReference>
<dbReference type="PANTHER" id="PTHR11475">
    <property type="entry name" value="OXIDASE/PEROXIDASE"/>
    <property type="match status" value="1"/>
</dbReference>
<dbReference type="SUPFAM" id="SSF48113">
    <property type="entry name" value="Heme-dependent peroxidases"/>
    <property type="match status" value="1"/>
</dbReference>
<evidence type="ECO:0000313" key="6">
    <source>
        <dbReference type="Proteomes" id="UP001497623"/>
    </source>
</evidence>
<gene>
    <name evidence="5" type="ORF">MNOR_LOCUS17605</name>
</gene>
<dbReference type="Gene3D" id="1.10.640.10">
    <property type="entry name" value="Haem peroxidase domain superfamily, animal type"/>
    <property type="match status" value="1"/>
</dbReference>
<reference evidence="5 6" key="1">
    <citation type="submission" date="2024-05" db="EMBL/GenBank/DDBJ databases">
        <authorList>
            <person name="Wallberg A."/>
        </authorList>
    </citation>
    <scope>NUCLEOTIDE SEQUENCE [LARGE SCALE GENOMIC DNA]</scope>
</reference>
<name>A0AAV2R072_MEGNR</name>
<keyword evidence="2" id="KW-0964">Secreted</keyword>
<evidence type="ECO:0000256" key="1">
    <source>
        <dbReference type="ARBA" id="ARBA00004613"/>
    </source>
</evidence>
<organism evidence="5 6">
    <name type="scientific">Meganyctiphanes norvegica</name>
    <name type="common">Northern krill</name>
    <name type="synonym">Thysanopoda norvegica</name>
    <dbReference type="NCBI Taxonomy" id="48144"/>
    <lineage>
        <taxon>Eukaryota</taxon>
        <taxon>Metazoa</taxon>
        <taxon>Ecdysozoa</taxon>
        <taxon>Arthropoda</taxon>
        <taxon>Crustacea</taxon>
        <taxon>Multicrustacea</taxon>
        <taxon>Malacostraca</taxon>
        <taxon>Eumalacostraca</taxon>
        <taxon>Eucarida</taxon>
        <taxon>Euphausiacea</taxon>
        <taxon>Euphausiidae</taxon>
        <taxon>Meganyctiphanes</taxon>
    </lineage>
</organism>
<dbReference type="EMBL" id="CAXKWB010012171">
    <property type="protein sequence ID" value="CAL4103592.1"/>
    <property type="molecule type" value="Genomic_DNA"/>
</dbReference>
<sequence length="189" mass="21457">TVVGSALRNELFVSPAGKDLVSINLMRGRDHGIPAYSEWRKYCALSKVNNLKRLQRVMDPGLAEEFDNIYGGGIRDMDLFSAGLAEYPITDGLLGPTFSCIIARQFSQLKHGDRFWYERKDQPKPFTPAQLSSIRQTGLASILCKVTEGLNYNFQANPFYTTNIKGNYVMDCSNYHFMSLYPWKEAHIK</sequence>
<proteinExistence type="predicted"/>
<dbReference type="GO" id="GO:0004601">
    <property type="term" value="F:peroxidase activity"/>
    <property type="evidence" value="ECO:0007669"/>
    <property type="project" value="UniProtKB-KW"/>
</dbReference>
<dbReference type="InterPro" id="IPR010255">
    <property type="entry name" value="Haem_peroxidase_sf"/>
</dbReference>
<keyword evidence="3" id="KW-0560">Oxidoreductase</keyword>
<dbReference type="GO" id="GO:0006979">
    <property type="term" value="P:response to oxidative stress"/>
    <property type="evidence" value="ECO:0007669"/>
    <property type="project" value="InterPro"/>
</dbReference>
<protein>
    <recommendedName>
        <fullName evidence="7">Peroxidase</fullName>
    </recommendedName>
</protein>
<dbReference type="Pfam" id="PF03098">
    <property type="entry name" value="An_peroxidase"/>
    <property type="match status" value="1"/>
</dbReference>
<dbReference type="InterPro" id="IPR019791">
    <property type="entry name" value="Haem_peroxidase_animal"/>
</dbReference>
<comment type="caution">
    <text evidence="5">The sequence shown here is derived from an EMBL/GenBank/DDBJ whole genome shotgun (WGS) entry which is preliminary data.</text>
</comment>
<evidence type="ECO:0000256" key="3">
    <source>
        <dbReference type="ARBA" id="ARBA00022559"/>
    </source>
</evidence>
<keyword evidence="3" id="KW-0575">Peroxidase</keyword>
<dbReference type="GO" id="GO:0005576">
    <property type="term" value="C:extracellular region"/>
    <property type="evidence" value="ECO:0007669"/>
    <property type="project" value="UniProtKB-SubCell"/>
</dbReference>
<evidence type="ECO:0000256" key="2">
    <source>
        <dbReference type="ARBA" id="ARBA00022525"/>
    </source>
</evidence>
<feature type="non-terminal residue" evidence="5">
    <location>
        <position position="1"/>
    </location>
</feature>
<evidence type="ECO:0008006" key="7">
    <source>
        <dbReference type="Google" id="ProtNLM"/>
    </source>
</evidence>
<dbReference type="Proteomes" id="UP001497623">
    <property type="component" value="Unassembled WGS sequence"/>
</dbReference>
<evidence type="ECO:0000313" key="5">
    <source>
        <dbReference type="EMBL" id="CAL4103592.1"/>
    </source>
</evidence>
<dbReference type="PROSITE" id="PS50292">
    <property type="entry name" value="PEROXIDASE_3"/>
    <property type="match status" value="1"/>
</dbReference>
<comment type="subcellular location">
    <subcellularLocation>
        <location evidence="1">Secreted</location>
    </subcellularLocation>
</comment>
<keyword evidence="6" id="KW-1185">Reference proteome</keyword>
<accession>A0AAV2R072</accession>
<dbReference type="AlphaFoldDB" id="A0AAV2R072"/>
<keyword evidence="4" id="KW-0325">Glycoprotein</keyword>
<dbReference type="PANTHER" id="PTHR11475:SF4">
    <property type="entry name" value="CHORION PEROXIDASE"/>
    <property type="match status" value="1"/>
</dbReference>
<evidence type="ECO:0000256" key="4">
    <source>
        <dbReference type="ARBA" id="ARBA00023180"/>
    </source>
</evidence>